<dbReference type="KEGG" id="sna:Snas_3357"/>
<dbReference type="PANTHER" id="PTHR36435:SF1">
    <property type="entry name" value="CAAX AMINO TERMINAL PROTEASE FAMILY PROTEIN"/>
    <property type="match status" value="1"/>
</dbReference>
<evidence type="ECO:0000313" key="3">
    <source>
        <dbReference type="EMBL" id="ADD43022.1"/>
    </source>
</evidence>
<dbReference type="STRING" id="446470.Snas_3357"/>
<dbReference type="RefSeq" id="WP_013018593.1">
    <property type="nucleotide sequence ID" value="NC_013947.1"/>
</dbReference>
<dbReference type="eggNOG" id="COG1266">
    <property type="taxonomic scope" value="Bacteria"/>
</dbReference>
<keyword evidence="1" id="KW-0812">Transmembrane</keyword>
<dbReference type="GO" id="GO:0080120">
    <property type="term" value="P:CAAX-box protein maturation"/>
    <property type="evidence" value="ECO:0007669"/>
    <property type="project" value="UniProtKB-ARBA"/>
</dbReference>
<dbReference type="OrthoDB" id="3693644at2"/>
<feature type="transmembrane region" description="Helical" evidence="1">
    <location>
        <begin position="163"/>
        <end position="181"/>
    </location>
</feature>
<keyword evidence="1" id="KW-0472">Membrane</keyword>
<feature type="transmembrane region" description="Helical" evidence="1">
    <location>
        <begin position="32"/>
        <end position="51"/>
    </location>
</feature>
<feature type="transmembrane region" description="Helical" evidence="1">
    <location>
        <begin position="67"/>
        <end position="88"/>
    </location>
</feature>
<dbReference type="Proteomes" id="UP000000844">
    <property type="component" value="Chromosome"/>
</dbReference>
<accession>D3PUK9</accession>
<feature type="transmembrane region" description="Helical" evidence="1">
    <location>
        <begin position="94"/>
        <end position="116"/>
    </location>
</feature>
<dbReference type="InterPro" id="IPR052710">
    <property type="entry name" value="CAAX_protease"/>
</dbReference>
<keyword evidence="1" id="KW-1133">Transmembrane helix</keyword>
<reference evidence="3 4" key="1">
    <citation type="journal article" date="2009" name="Stand. Genomic Sci.">
        <title>Complete genome sequence of Stackebrandtia nassauensis type strain (LLR-40K-21).</title>
        <authorList>
            <person name="Munk C."/>
            <person name="Lapidus A."/>
            <person name="Copeland A."/>
            <person name="Jando M."/>
            <person name="Mayilraj S."/>
            <person name="Glavina Del Rio T."/>
            <person name="Nolan M."/>
            <person name="Chen F."/>
            <person name="Lucas S."/>
            <person name="Tice H."/>
            <person name="Cheng J.F."/>
            <person name="Han C."/>
            <person name="Detter J.C."/>
            <person name="Bruce D."/>
            <person name="Goodwin L."/>
            <person name="Chain P."/>
            <person name="Pitluck S."/>
            <person name="Goker M."/>
            <person name="Ovchinikova G."/>
            <person name="Pati A."/>
            <person name="Ivanova N."/>
            <person name="Mavromatis K."/>
            <person name="Chen A."/>
            <person name="Palaniappan K."/>
            <person name="Land M."/>
            <person name="Hauser L."/>
            <person name="Chang Y.J."/>
            <person name="Jeffries C.D."/>
            <person name="Bristow J."/>
            <person name="Eisen J.A."/>
            <person name="Markowitz V."/>
            <person name="Hugenholtz P."/>
            <person name="Kyrpides N.C."/>
            <person name="Klenk H.P."/>
        </authorList>
    </citation>
    <scope>NUCLEOTIDE SEQUENCE [LARGE SCALE GENOMIC DNA]</scope>
    <source>
        <strain evidence="4">DSM 44728 / CIP 108903 / NRRL B-16338 / NBRC 102104 / LLR-40K-21</strain>
    </source>
</reference>
<dbReference type="Pfam" id="PF02517">
    <property type="entry name" value="Rce1-like"/>
    <property type="match status" value="1"/>
</dbReference>
<sequence length="240" mass="25081">MWPVILVWGGASTVAAAGLLAVQPLTGVSMEVLSLVMLAPGIGAAICWATMRKHLPDFPKPAGTRTFLLSIGLSIAVTAVYFAAVSLFRGQAPQIPATVAGTPVAIMILAQTLGALTEEIGFRGILFHALGVRLPRFATAVIVGAAFGVWHVQYFALPLVQHAAFLVGTVTLTVTMTYVMTGSLWQRMVVCTIIHLGANLALAFTGGQAIPMTAFGLALVVGCVIAVPLSRACERASSRR</sequence>
<dbReference type="HOGENOM" id="CLU_092017_0_0_11"/>
<evidence type="ECO:0000259" key="2">
    <source>
        <dbReference type="Pfam" id="PF02517"/>
    </source>
</evidence>
<dbReference type="AlphaFoldDB" id="D3PUK9"/>
<dbReference type="PANTHER" id="PTHR36435">
    <property type="entry name" value="SLR1288 PROTEIN"/>
    <property type="match status" value="1"/>
</dbReference>
<dbReference type="GO" id="GO:0004175">
    <property type="term" value="F:endopeptidase activity"/>
    <property type="evidence" value="ECO:0007669"/>
    <property type="project" value="UniProtKB-ARBA"/>
</dbReference>
<feature type="transmembrane region" description="Helical" evidence="1">
    <location>
        <begin position="137"/>
        <end position="157"/>
    </location>
</feature>
<feature type="transmembrane region" description="Helical" evidence="1">
    <location>
        <begin position="212"/>
        <end position="230"/>
    </location>
</feature>
<feature type="domain" description="CAAX prenyl protease 2/Lysostaphin resistance protein A-like" evidence="2">
    <location>
        <begin position="103"/>
        <end position="200"/>
    </location>
</feature>
<dbReference type="EMBL" id="CP001778">
    <property type="protein sequence ID" value="ADD43022.1"/>
    <property type="molecule type" value="Genomic_DNA"/>
</dbReference>
<protein>
    <submittedName>
        <fullName evidence="3">Abortive infection protein</fullName>
    </submittedName>
</protein>
<organism evidence="3 4">
    <name type="scientific">Stackebrandtia nassauensis (strain DSM 44728 / CIP 108903 / NRRL B-16338 / NBRC 102104 / LLR-40K-21)</name>
    <dbReference type="NCBI Taxonomy" id="446470"/>
    <lineage>
        <taxon>Bacteria</taxon>
        <taxon>Bacillati</taxon>
        <taxon>Actinomycetota</taxon>
        <taxon>Actinomycetes</taxon>
        <taxon>Glycomycetales</taxon>
        <taxon>Glycomycetaceae</taxon>
        <taxon>Stackebrandtia</taxon>
    </lineage>
</organism>
<dbReference type="InterPro" id="IPR003675">
    <property type="entry name" value="Rce1/LyrA-like_dom"/>
</dbReference>
<evidence type="ECO:0000313" key="4">
    <source>
        <dbReference type="Proteomes" id="UP000000844"/>
    </source>
</evidence>
<name>D3PUK9_STANL</name>
<proteinExistence type="predicted"/>
<evidence type="ECO:0000256" key="1">
    <source>
        <dbReference type="SAM" id="Phobius"/>
    </source>
</evidence>
<gene>
    <name evidence="3" type="ordered locus">Snas_3357</name>
</gene>
<keyword evidence="4" id="KW-1185">Reference proteome</keyword>